<reference evidence="7" key="2">
    <citation type="submission" date="2008-08" db="EMBL/GenBank/DDBJ databases">
        <authorList>
            <consortium name="Diatom Consortium"/>
            <person name="Grigoriev I."/>
            <person name="Grimwood J."/>
            <person name="Kuo A."/>
            <person name="Otillar R.P."/>
            <person name="Salamov A."/>
            <person name="Detter J.C."/>
            <person name="Lindquist E."/>
            <person name="Shapiro H."/>
            <person name="Lucas S."/>
            <person name="Glavina del Rio T."/>
            <person name="Pitluck S."/>
            <person name="Rokhsar D."/>
            <person name="Bowler C."/>
        </authorList>
    </citation>
    <scope>GENOME REANNOTATION</scope>
    <source>
        <strain evidence="7">CCAP 1055/1</strain>
    </source>
</reference>
<sequence>FDMYSFCEVLGPEEANRQLRRHWETWVTEDIIKQLAESGAVNSLRLPVGDFMYRPYGPYHGCVDGSLDYVDNLLDWAYSHGLSVLIDIHTAKDSQNGFDNSGKTMGFRWTSNLNSEFSGLTTFEHWPIRSAAWVGDFDPQTASYSSINYANIQHSLKVVLDVVTRYAEHPAVLGLEPLNEPWQYTPIDTLKRFYWEGYLIVKLKAPFWKYVMHDGFRFGPDFWGGFMEGCPERALDTHIYQAWRDPDSRIGFFTDACQQKSNIATMERAFGPVIVGEWSLATDNCAMWLNGFNDNLPGFPRLPCKFTPCAEPYMGPGQPGTPVDPSKPIQGPYGSGLSGPVFGLCPGSRDWRKETSDNPLTGQDWIRAPPNIPKVLDDTDNVMQRLAMKKIDAFSGIGHGFYFWNFRTDLYEPQWSYMAALERGWIPRGNLAGNEKILNACLREDKGAFRCVLKRGQIDRAIRSAMDYILNAENRADTPEGKAALSKTGKDLEEAAKPILSDYFEQHRLEGATCDFGGIAMLV</sequence>
<dbReference type="SUPFAM" id="SSF51445">
    <property type="entry name" value="(Trans)glycosidases"/>
    <property type="match status" value="1"/>
</dbReference>
<dbReference type="GO" id="GO:0009986">
    <property type="term" value="C:cell surface"/>
    <property type="evidence" value="ECO:0007669"/>
    <property type="project" value="TreeGrafter"/>
</dbReference>
<dbReference type="Gene3D" id="3.20.20.80">
    <property type="entry name" value="Glycosidases"/>
    <property type="match status" value="1"/>
</dbReference>
<proteinExistence type="inferred from homology"/>
<evidence type="ECO:0000256" key="4">
    <source>
        <dbReference type="RuleBase" id="RU361153"/>
    </source>
</evidence>
<accession>B7GA46</accession>
<dbReference type="HOGENOM" id="CLU_020969_0_0_1"/>
<dbReference type="InterPro" id="IPR050386">
    <property type="entry name" value="Glycosyl_hydrolase_5"/>
</dbReference>
<dbReference type="PANTHER" id="PTHR31297:SF38">
    <property type="entry name" value="X8 DOMAIN-CONTAINING PROTEIN"/>
    <property type="match status" value="1"/>
</dbReference>
<evidence type="ECO:0000256" key="2">
    <source>
        <dbReference type="ARBA" id="ARBA00022801"/>
    </source>
</evidence>
<protein>
    <recommendedName>
        <fullName evidence="5">Glycoside hydrolase family 5 domain-containing protein</fullName>
    </recommendedName>
</protein>
<dbReference type="InParanoid" id="B7GA46"/>
<gene>
    <name evidence="6" type="ORF">PHATRDRAFT_1372</name>
</gene>
<dbReference type="RefSeq" id="XP_002184004.1">
    <property type="nucleotide sequence ID" value="XM_002183968.1"/>
</dbReference>
<dbReference type="PANTHER" id="PTHR31297">
    <property type="entry name" value="GLUCAN ENDO-1,6-BETA-GLUCOSIDASE B"/>
    <property type="match status" value="1"/>
</dbReference>
<dbReference type="EMBL" id="CM000623">
    <property type="protein sequence ID" value="EEC44673.1"/>
    <property type="molecule type" value="Genomic_DNA"/>
</dbReference>
<keyword evidence="3 4" id="KW-0326">Glycosidase</keyword>
<dbReference type="STRING" id="556484.B7GA46"/>
<dbReference type="GO" id="GO:0005576">
    <property type="term" value="C:extracellular region"/>
    <property type="evidence" value="ECO:0007669"/>
    <property type="project" value="TreeGrafter"/>
</dbReference>
<comment type="similarity">
    <text evidence="1 4">Belongs to the glycosyl hydrolase 5 (cellulase A) family.</text>
</comment>
<keyword evidence="7" id="KW-1185">Reference proteome</keyword>
<evidence type="ECO:0000259" key="5">
    <source>
        <dbReference type="Pfam" id="PF00150"/>
    </source>
</evidence>
<feature type="domain" description="Glycoside hydrolase family 5" evidence="5">
    <location>
        <begin position="20"/>
        <end position="205"/>
    </location>
</feature>
<evidence type="ECO:0000256" key="3">
    <source>
        <dbReference type="ARBA" id="ARBA00023295"/>
    </source>
</evidence>
<dbReference type="InterPro" id="IPR001547">
    <property type="entry name" value="Glyco_hydro_5"/>
</dbReference>
<dbReference type="InterPro" id="IPR017853">
    <property type="entry name" value="GH"/>
</dbReference>
<feature type="non-terminal residue" evidence="6">
    <location>
        <position position="523"/>
    </location>
</feature>
<dbReference type="KEGG" id="pti:PHATRDRAFT_1372"/>
<dbReference type="eggNOG" id="ENOG502QPYU">
    <property type="taxonomic scope" value="Eukaryota"/>
</dbReference>
<keyword evidence="2 4" id="KW-0378">Hydrolase</keyword>
<dbReference type="GeneID" id="7195578"/>
<organism evidence="6 7">
    <name type="scientific">Phaeodactylum tricornutum (strain CCAP 1055/1)</name>
    <dbReference type="NCBI Taxonomy" id="556484"/>
    <lineage>
        <taxon>Eukaryota</taxon>
        <taxon>Sar</taxon>
        <taxon>Stramenopiles</taxon>
        <taxon>Ochrophyta</taxon>
        <taxon>Bacillariophyta</taxon>
        <taxon>Bacillariophyceae</taxon>
        <taxon>Bacillariophycidae</taxon>
        <taxon>Naviculales</taxon>
        <taxon>Phaeodactylaceae</taxon>
        <taxon>Phaeodactylum</taxon>
    </lineage>
</organism>
<feature type="non-terminal residue" evidence="6">
    <location>
        <position position="1"/>
    </location>
</feature>
<name>B7GA46_PHATC</name>
<dbReference type="GO" id="GO:0008422">
    <property type="term" value="F:beta-glucosidase activity"/>
    <property type="evidence" value="ECO:0007669"/>
    <property type="project" value="TreeGrafter"/>
</dbReference>
<evidence type="ECO:0000313" key="7">
    <source>
        <dbReference type="Proteomes" id="UP000000759"/>
    </source>
</evidence>
<reference evidence="6 7" key="1">
    <citation type="journal article" date="2008" name="Nature">
        <title>The Phaeodactylum genome reveals the evolutionary history of diatom genomes.</title>
        <authorList>
            <person name="Bowler C."/>
            <person name="Allen A.E."/>
            <person name="Badger J.H."/>
            <person name="Grimwood J."/>
            <person name="Jabbari K."/>
            <person name="Kuo A."/>
            <person name="Maheswari U."/>
            <person name="Martens C."/>
            <person name="Maumus F."/>
            <person name="Otillar R.P."/>
            <person name="Rayko E."/>
            <person name="Salamov A."/>
            <person name="Vandepoele K."/>
            <person name="Beszteri B."/>
            <person name="Gruber A."/>
            <person name="Heijde M."/>
            <person name="Katinka M."/>
            <person name="Mock T."/>
            <person name="Valentin K."/>
            <person name="Verret F."/>
            <person name="Berges J.A."/>
            <person name="Brownlee C."/>
            <person name="Cadoret J.P."/>
            <person name="Chiovitti A."/>
            <person name="Choi C.J."/>
            <person name="Coesel S."/>
            <person name="De Martino A."/>
            <person name="Detter J.C."/>
            <person name="Durkin C."/>
            <person name="Falciatore A."/>
            <person name="Fournet J."/>
            <person name="Haruta M."/>
            <person name="Huysman M.J."/>
            <person name="Jenkins B.D."/>
            <person name="Jiroutova K."/>
            <person name="Jorgensen R.E."/>
            <person name="Joubert Y."/>
            <person name="Kaplan A."/>
            <person name="Kroger N."/>
            <person name="Kroth P.G."/>
            <person name="La Roche J."/>
            <person name="Lindquist E."/>
            <person name="Lommer M."/>
            <person name="Martin-Jezequel V."/>
            <person name="Lopez P.J."/>
            <person name="Lucas S."/>
            <person name="Mangogna M."/>
            <person name="McGinnis K."/>
            <person name="Medlin L.K."/>
            <person name="Montsant A."/>
            <person name="Oudot-Le Secq M.P."/>
            <person name="Napoli C."/>
            <person name="Obornik M."/>
            <person name="Parker M.S."/>
            <person name="Petit J.L."/>
            <person name="Porcel B.M."/>
            <person name="Poulsen N."/>
            <person name="Robison M."/>
            <person name="Rychlewski L."/>
            <person name="Rynearson T.A."/>
            <person name="Schmutz J."/>
            <person name="Shapiro H."/>
            <person name="Siaut M."/>
            <person name="Stanley M."/>
            <person name="Sussman M.R."/>
            <person name="Taylor A.R."/>
            <person name="Vardi A."/>
            <person name="von Dassow P."/>
            <person name="Vyverman W."/>
            <person name="Willis A."/>
            <person name="Wyrwicz L.S."/>
            <person name="Rokhsar D.S."/>
            <person name="Weissenbach J."/>
            <person name="Armbrust E.V."/>
            <person name="Green B.R."/>
            <person name="Van de Peer Y."/>
            <person name="Grigoriev I.V."/>
        </authorList>
    </citation>
    <scope>NUCLEOTIDE SEQUENCE [LARGE SCALE GENOMIC DNA]</scope>
    <source>
        <strain evidence="6 7">CCAP 1055/1</strain>
    </source>
</reference>
<evidence type="ECO:0000313" key="6">
    <source>
        <dbReference type="EMBL" id="EEC44673.1"/>
    </source>
</evidence>
<dbReference type="Pfam" id="PF00150">
    <property type="entry name" value="Cellulase"/>
    <property type="match status" value="1"/>
</dbReference>
<evidence type="ECO:0000256" key="1">
    <source>
        <dbReference type="ARBA" id="ARBA00005641"/>
    </source>
</evidence>
<dbReference type="GO" id="GO:0009251">
    <property type="term" value="P:glucan catabolic process"/>
    <property type="evidence" value="ECO:0007669"/>
    <property type="project" value="TreeGrafter"/>
</dbReference>
<dbReference type="OrthoDB" id="417697at2759"/>
<dbReference type="AlphaFoldDB" id="B7GA46"/>
<dbReference type="PaxDb" id="2850-Phatr1372"/>
<dbReference type="Proteomes" id="UP000000759">
    <property type="component" value="Chromosome 21"/>
</dbReference>